<dbReference type="OrthoDB" id="5149787at2"/>
<dbReference type="Proteomes" id="UP000242999">
    <property type="component" value="Unassembled WGS sequence"/>
</dbReference>
<evidence type="ECO:0000256" key="2">
    <source>
        <dbReference type="SAM" id="Phobius"/>
    </source>
</evidence>
<reference evidence="4" key="1">
    <citation type="submission" date="2016-10" db="EMBL/GenBank/DDBJ databases">
        <authorList>
            <person name="Varghese N."/>
            <person name="Submissions S."/>
        </authorList>
    </citation>
    <scope>NUCLEOTIDE SEQUENCE [LARGE SCALE GENOMIC DNA]</scope>
    <source>
        <strain evidence="4">DSM 7165</strain>
    </source>
</reference>
<evidence type="ECO:0000313" key="4">
    <source>
        <dbReference type="Proteomes" id="UP000242999"/>
    </source>
</evidence>
<dbReference type="AlphaFoldDB" id="A0A1H6TVC1"/>
<evidence type="ECO:0000256" key="1">
    <source>
        <dbReference type="SAM" id="Coils"/>
    </source>
</evidence>
<feature type="transmembrane region" description="Helical" evidence="2">
    <location>
        <begin position="183"/>
        <end position="208"/>
    </location>
</feature>
<protein>
    <submittedName>
        <fullName evidence="3">Uncharacterized protein</fullName>
    </submittedName>
</protein>
<gene>
    <name evidence="3" type="ORF">SAMN05421831_11243</name>
</gene>
<dbReference type="STRING" id="64971.SAMN05421831_11243"/>
<name>A0A1H6TVC1_9GAMM</name>
<keyword evidence="2" id="KW-0472">Membrane</keyword>
<keyword evidence="4" id="KW-1185">Reference proteome</keyword>
<dbReference type="EMBL" id="FNYH01000012">
    <property type="protein sequence ID" value="SEI84008.1"/>
    <property type="molecule type" value="Genomic_DNA"/>
</dbReference>
<keyword evidence="1" id="KW-0175">Coiled coil</keyword>
<keyword evidence="2" id="KW-1133">Transmembrane helix</keyword>
<keyword evidence="2" id="KW-0812">Transmembrane</keyword>
<proteinExistence type="predicted"/>
<feature type="transmembrane region" description="Helical" evidence="2">
    <location>
        <begin position="30"/>
        <end position="52"/>
    </location>
</feature>
<feature type="coiled-coil region" evidence="1">
    <location>
        <begin position="355"/>
        <end position="382"/>
    </location>
</feature>
<dbReference type="NCBIfam" id="NF033915">
    <property type="entry name" value="antiphage_ZorA_2"/>
    <property type="match status" value="1"/>
</dbReference>
<evidence type="ECO:0000313" key="3">
    <source>
        <dbReference type="EMBL" id="SEI84008.1"/>
    </source>
</evidence>
<dbReference type="RefSeq" id="WP_093311569.1">
    <property type="nucleotide sequence ID" value="NZ_FNYH01000012.1"/>
</dbReference>
<sequence length="642" mass="71132">MANLFPLLDHLWPDISLAVLNSGHPSALTAWFWLFLIGLFVFALALTLIFSLRAYLNIRKLHTCVHGIPPALSATEKLVLLQEQGSFLPARLQALWQDYCNGFVCVPTQANTQELKHPISAHEYFNADTLAASISNNRLLAATPSFLVALGVLGTFVGLTLGLSELQLNEEAGVAQLRSGINAMIAGAAVAFATSVWGVLLSLLLNIAEKLCERQLKSSISHLQYAADQIAPRLLMEHPLVQSQQALADLPQALGTHLQHALSGVSTEMEKSITQALTQVMQPALQNLVQQAQEQSTQALDTLVQRFMESLSGAGDNQRQMLEQASQNMNQALIGMSNQLAQTFQTLSQHQDTQLELNREQAHQMQQQYQSLQEASSQHLRQLETSFVHLSRGVGQQIETQLAAVEIREQERQAHFNEQLHALQAQQRHLLDAFAHTLDTQQAHGEVMAQQHHKVLQGLTQVSEAVSATGHHLDSSAHALSSLTQDLQRTSAALGQQLGAVAHQIEVAGTRHGELIDHLNTYANTLHQLQEHLLSSAQYFEQGAQQAQTSFSQLQTHQERFLHSLRQEVAQLGSHLADEVQGLEVQAQQWLQAYQKEVQTQVNERMQQWNQQTQGFASAMERSVRGMNALLDELEAQLHAKK</sequence>
<organism evidence="3 4">
    <name type="scientific">Allopseudospirillum japonicum</name>
    <dbReference type="NCBI Taxonomy" id="64971"/>
    <lineage>
        <taxon>Bacteria</taxon>
        <taxon>Pseudomonadati</taxon>
        <taxon>Pseudomonadota</taxon>
        <taxon>Gammaproteobacteria</taxon>
        <taxon>Oceanospirillales</taxon>
        <taxon>Oceanospirillaceae</taxon>
        <taxon>Allopseudospirillum</taxon>
    </lineage>
</organism>
<feature type="transmembrane region" description="Helical" evidence="2">
    <location>
        <begin position="139"/>
        <end position="163"/>
    </location>
</feature>
<accession>A0A1H6TVC1</accession>